<dbReference type="EMBL" id="FJUX01000007">
    <property type="protein sequence ID" value="CZS91108.1"/>
    <property type="molecule type" value="Genomic_DNA"/>
</dbReference>
<dbReference type="OrthoDB" id="164921at2759"/>
<keyword evidence="1" id="KW-1133">Transmembrane helix</keyword>
<evidence type="ECO:0000256" key="1">
    <source>
        <dbReference type="SAM" id="Phobius"/>
    </source>
</evidence>
<feature type="transmembrane region" description="Helical" evidence="1">
    <location>
        <begin position="129"/>
        <end position="152"/>
    </location>
</feature>
<dbReference type="Pfam" id="PF10329">
    <property type="entry name" value="DUF2417"/>
    <property type="match status" value="1"/>
</dbReference>
<name>A0A1E1JZ25_9HELO</name>
<feature type="transmembrane region" description="Helical" evidence="1">
    <location>
        <begin position="210"/>
        <end position="233"/>
    </location>
</feature>
<keyword evidence="1" id="KW-0812">Transmembrane</keyword>
<organism evidence="2 3">
    <name type="scientific">Rhynchosporium agropyri</name>
    <dbReference type="NCBI Taxonomy" id="914238"/>
    <lineage>
        <taxon>Eukaryota</taxon>
        <taxon>Fungi</taxon>
        <taxon>Dikarya</taxon>
        <taxon>Ascomycota</taxon>
        <taxon>Pezizomycotina</taxon>
        <taxon>Leotiomycetes</taxon>
        <taxon>Helotiales</taxon>
        <taxon>Ploettnerulaceae</taxon>
        <taxon>Rhynchosporium</taxon>
    </lineage>
</organism>
<dbReference type="AlphaFoldDB" id="A0A1E1JZ25"/>
<dbReference type="SUPFAM" id="SSF53474">
    <property type="entry name" value="alpha/beta-Hydrolases"/>
    <property type="match status" value="1"/>
</dbReference>
<feature type="transmembrane region" description="Helical" evidence="1">
    <location>
        <begin position="159"/>
        <end position="178"/>
    </location>
</feature>
<dbReference type="InterPro" id="IPR019431">
    <property type="entry name" value="DUF2417"/>
</dbReference>
<protein>
    <submittedName>
        <fullName evidence="2">Probable mitochondrial integral membrane protein</fullName>
    </submittedName>
</protein>
<accession>A0A1E1JZ25</accession>
<evidence type="ECO:0000313" key="3">
    <source>
        <dbReference type="Proteomes" id="UP000178912"/>
    </source>
</evidence>
<dbReference type="InterPro" id="IPR029058">
    <property type="entry name" value="AB_hydrolase_fold"/>
</dbReference>
<keyword evidence="1" id="KW-0472">Membrane</keyword>
<keyword evidence="3" id="KW-1185">Reference proteome</keyword>
<dbReference type="Gene3D" id="3.40.50.1820">
    <property type="entry name" value="alpha/beta hydrolase"/>
    <property type="match status" value="1"/>
</dbReference>
<proteinExistence type="predicted"/>
<reference evidence="3" key="1">
    <citation type="submission" date="2016-03" db="EMBL/GenBank/DDBJ databases">
        <authorList>
            <person name="Guldener U."/>
        </authorList>
    </citation>
    <scope>NUCLEOTIDE SEQUENCE [LARGE SCALE GENOMIC DNA]</scope>
    <source>
        <strain evidence="3">04CH-RAC-A.6.1</strain>
    </source>
</reference>
<gene>
    <name evidence="2" type="ORF">RAG0_01881</name>
</gene>
<feature type="transmembrane region" description="Helical" evidence="1">
    <location>
        <begin position="66"/>
        <end position="91"/>
    </location>
</feature>
<feature type="transmembrane region" description="Helical" evidence="1">
    <location>
        <begin position="103"/>
        <end position="123"/>
    </location>
</feature>
<sequence>MAIWGNKPNDDEAISQNGESATHVVVPRASLEAADERTRLLPPPSQGYLSPDDPAVSPYNLWSVRFLRYFTVLFSIITFLWWVLLLVSIFVSPPGLHNRGSGFFDFSYTTLTLGLLLLGLMFFSSPSKAAQVSCLVVAVVLLLDSILIVAVPRLRVEEGWVGIASVIWALVIAVWTVITDRIVAWGKREEEERLTGRAESRRTLGEWTSVLISTIILIVMAVVAVLMTATLILRSRDASLAPPGNRYYVDGDKYQIHIFCEGSTNTTGKSGKILPTVLFESGDGPFESGMMVVAENALANGSISRYCYSDRPGFGWSDNAPSPFSAGMAADVLSEALARAGEDGPWVLASAGVGSIYSRIFSSRHGTAIKGLLMVDPLHEDLLYRIGNPSRGFLLWAWGIISPLGLDRTPAAIFKGRTREDRVYGRSAYQNGKFIKAKLQESLVADSLTKNEVSSARHIQLEKTPLALISSGIEMKRDRAWGKKQEDLSHLTKKLISWDIVSKAPSEVWRTYEGRETIEKRLKELVNA</sequence>
<dbReference type="Proteomes" id="UP000178912">
    <property type="component" value="Unassembled WGS sequence"/>
</dbReference>
<evidence type="ECO:0000313" key="2">
    <source>
        <dbReference type="EMBL" id="CZS91108.1"/>
    </source>
</evidence>